<gene>
    <name evidence="1" type="ORF">C2869_01885</name>
</gene>
<proteinExistence type="predicted"/>
<dbReference type="EMBL" id="CP026604">
    <property type="protein sequence ID" value="AWB65270.1"/>
    <property type="molecule type" value="Genomic_DNA"/>
</dbReference>
<dbReference type="KEGG" id="cate:C2869_01885"/>
<dbReference type="InterPro" id="IPR011727">
    <property type="entry name" value="CHP02117"/>
</dbReference>
<dbReference type="Proteomes" id="UP000244441">
    <property type="component" value="Chromosome"/>
</dbReference>
<dbReference type="RefSeq" id="WP_108601347.1">
    <property type="nucleotide sequence ID" value="NZ_CP026604.1"/>
</dbReference>
<dbReference type="AlphaFoldDB" id="A0A2S0VME1"/>
<dbReference type="PROSITE" id="PS51257">
    <property type="entry name" value="PROKAR_LIPOPROTEIN"/>
    <property type="match status" value="1"/>
</dbReference>
<dbReference type="OrthoDB" id="211174at2"/>
<name>A0A2S0VME1_9ALTE</name>
<keyword evidence="2" id="KW-1185">Reference proteome</keyword>
<sequence>MLSLRIFCICIVVFISACSYRPYVVEPSITQVKNNASTITVFVADHGWHTGLVIERQSIQSILPELHTRFANYKYLELGWGDAGFYQAPEITFGLALKALFWPTESVMHVVGFNSDPEFYFKNSKIVARKINKANLVSLKAFIEHSFAMAQNKKLTELGKGLYGDSQFYQANGEYHATNTCNVWTARALASAGCELAYRFKFTSSSVMNAIEDLNQQQVACQVLASH</sequence>
<reference evidence="1 2" key="1">
    <citation type="submission" date="2018-01" db="EMBL/GenBank/DDBJ databases">
        <title>Genome sequence of a Cantenovulum-like bacteria.</title>
        <authorList>
            <person name="Tan W.R."/>
            <person name="Lau N.-S."/>
            <person name="Go F."/>
            <person name="Amirul A.-A.A."/>
        </authorList>
    </citation>
    <scope>NUCLEOTIDE SEQUENCE [LARGE SCALE GENOMIC DNA]</scope>
    <source>
        <strain evidence="1 2">CCB-QB4</strain>
    </source>
</reference>
<evidence type="ECO:0000313" key="1">
    <source>
        <dbReference type="EMBL" id="AWB65270.1"/>
    </source>
</evidence>
<dbReference type="NCBIfam" id="TIGR02117">
    <property type="entry name" value="chp_urease_rgn"/>
    <property type="match status" value="1"/>
</dbReference>
<dbReference type="Pfam" id="PF09601">
    <property type="entry name" value="DUF2459"/>
    <property type="match status" value="1"/>
</dbReference>
<organism evidence="1 2">
    <name type="scientific">Saccharobesus litoralis</name>
    <dbReference type="NCBI Taxonomy" id="2172099"/>
    <lineage>
        <taxon>Bacteria</taxon>
        <taxon>Pseudomonadati</taxon>
        <taxon>Pseudomonadota</taxon>
        <taxon>Gammaproteobacteria</taxon>
        <taxon>Alteromonadales</taxon>
        <taxon>Alteromonadaceae</taxon>
        <taxon>Saccharobesus</taxon>
    </lineage>
</organism>
<protein>
    <submittedName>
        <fullName evidence="1">TIGR02117 family protein</fullName>
    </submittedName>
</protein>
<accession>A0A2S0VME1</accession>
<evidence type="ECO:0000313" key="2">
    <source>
        <dbReference type="Proteomes" id="UP000244441"/>
    </source>
</evidence>